<keyword evidence="11" id="KW-1185">Reference proteome</keyword>
<evidence type="ECO:0000256" key="5">
    <source>
        <dbReference type="ARBA" id="ARBA00023002"/>
    </source>
</evidence>
<dbReference type="EMBL" id="BNCP01000001">
    <property type="protein sequence ID" value="GIL69627.1"/>
    <property type="molecule type" value="Genomic_DNA"/>
</dbReference>
<dbReference type="SUPFAM" id="SSF51905">
    <property type="entry name" value="FAD/NAD(P)-binding domain"/>
    <property type="match status" value="1"/>
</dbReference>
<keyword evidence="8" id="KW-0812">Transmembrane</keyword>
<organism evidence="10 11">
    <name type="scientific">Volvox reticuliferus</name>
    <dbReference type="NCBI Taxonomy" id="1737510"/>
    <lineage>
        <taxon>Eukaryota</taxon>
        <taxon>Viridiplantae</taxon>
        <taxon>Chlorophyta</taxon>
        <taxon>core chlorophytes</taxon>
        <taxon>Chlorophyceae</taxon>
        <taxon>CS clade</taxon>
        <taxon>Chlamydomonadales</taxon>
        <taxon>Volvocaceae</taxon>
        <taxon>Volvox</taxon>
    </lineage>
</organism>
<keyword evidence="4" id="KW-0521">NADP</keyword>
<accession>A0A8J4BVE4</accession>
<reference evidence="10" key="1">
    <citation type="journal article" date="2021" name="Proc. Natl. Acad. Sci. U.S.A.">
        <title>Three genomes in the algal genus Volvox reveal the fate of a haploid sex-determining region after a transition to homothallism.</title>
        <authorList>
            <person name="Yamamoto K."/>
            <person name="Hamaji T."/>
            <person name="Kawai-Toyooka H."/>
            <person name="Matsuzaki R."/>
            <person name="Takahashi F."/>
            <person name="Nishimura Y."/>
            <person name="Kawachi M."/>
            <person name="Noguchi H."/>
            <person name="Minakuchi Y."/>
            <person name="Umen J.G."/>
            <person name="Toyoda A."/>
            <person name="Nozaki H."/>
        </authorList>
    </citation>
    <scope>NUCLEOTIDE SEQUENCE</scope>
    <source>
        <strain evidence="10">NIES-3786</strain>
    </source>
</reference>
<sequence>LNTDHTFNAPTTDMLQSTLGPQGQTGLSQAAHRPRQYRASLLAKRTYSFNNICISHIPALSCGMRWLAPKGPDSAVRQAAATSGAAVIGLTSSNKVSVQTCDALIVGAGPGGLGTALLLAQRQGWERVIILEKRPSIGMEESDKAYVYNIDWRGLSLVDAVGLTSAVEAVSIPRNFKPTTDIMPDGAVKEYRLPSLRDKMLPSVWLSRRAFLEILYSGLAEAEQTGRVQLLNNTEVTNIQLEELGGGAPIVVCACDTATGQEMRFAPRLLVGADGMNSDVRRALTEWAPKAGLPDDHFSPVVLDSPSSGLCFKSMPLPSHPTFRKMKTQPKSRSSPFPILSGIFGRPGDSEGAGDGLDAATHVPIDTTRVNYVYGVKAPPNRWMRLTIFPVGPATTPTATVAMPAGHVIWSLTSGPQLGAFLQESFPQLDIPSLFTEQQLDTIAASRGGAFPRPRFLRHFIAVLPPARDSTEAGLSTGADLPNGREGLNDANNRQIINGISISASAAAKAAPTGPAEVAPSAPAANPSITRGCGVALLGDAVHCFPPDLGQGVNSAAMDALALAKALDEASGDVARALPLYEARQAPEAAAIADIMRVGAPYQYRQSKIGTLLWMANFLLRMRLSQLAPLVFSSQVAIILAQTTLSYTEIWKRGLETTRRIWALAGAMVVMVATFLLNFAKASVSTGAMTAAAGV</sequence>
<evidence type="ECO:0000313" key="10">
    <source>
        <dbReference type="EMBL" id="GIL69627.1"/>
    </source>
</evidence>
<keyword evidence="3" id="KW-0274">FAD</keyword>
<dbReference type="Proteomes" id="UP000747110">
    <property type="component" value="Unassembled WGS sequence"/>
</dbReference>
<keyword evidence="2" id="KW-0285">Flavoprotein</keyword>
<evidence type="ECO:0000256" key="8">
    <source>
        <dbReference type="SAM" id="Phobius"/>
    </source>
</evidence>
<dbReference type="GO" id="GO:0071949">
    <property type="term" value="F:FAD binding"/>
    <property type="evidence" value="ECO:0007669"/>
    <property type="project" value="InterPro"/>
</dbReference>
<feature type="domain" description="FAD-binding" evidence="9">
    <location>
        <begin position="530"/>
        <end position="591"/>
    </location>
</feature>
<dbReference type="InterPro" id="IPR036188">
    <property type="entry name" value="FAD/NAD-bd_sf"/>
</dbReference>
<dbReference type="GO" id="GO:0070189">
    <property type="term" value="P:kynurenine metabolic process"/>
    <property type="evidence" value="ECO:0007669"/>
    <property type="project" value="TreeGrafter"/>
</dbReference>
<comment type="caution">
    <text evidence="10">The sequence shown here is derived from an EMBL/GenBank/DDBJ whole genome shotgun (WGS) entry which is preliminary data.</text>
</comment>
<keyword evidence="6" id="KW-0503">Monooxygenase</keyword>
<protein>
    <recommendedName>
        <fullName evidence="9">FAD-binding domain-containing protein</fullName>
    </recommendedName>
</protein>
<evidence type="ECO:0000256" key="1">
    <source>
        <dbReference type="ARBA" id="ARBA00001974"/>
    </source>
</evidence>
<proteinExistence type="predicted"/>
<feature type="domain" description="FAD-binding" evidence="9">
    <location>
        <begin position="101"/>
        <end position="285"/>
    </location>
</feature>
<evidence type="ECO:0000259" key="9">
    <source>
        <dbReference type="Pfam" id="PF01494"/>
    </source>
</evidence>
<dbReference type="OrthoDB" id="10053569at2759"/>
<gene>
    <name evidence="10" type="ORF">Vretifemale_552</name>
</gene>
<feature type="non-terminal residue" evidence="10">
    <location>
        <position position="1"/>
    </location>
</feature>
<dbReference type="PRINTS" id="PR00420">
    <property type="entry name" value="RNGMNOXGNASE"/>
</dbReference>
<evidence type="ECO:0000256" key="2">
    <source>
        <dbReference type="ARBA" id="ARBA00022630"/>
    </source>
</evidence>
<feature type="transmembrane region" description="Helical" evidence="8">
    <location>
        <begin position="660"/>
        <end position="680"/>
    </location>
</feature>
<comment type="cofactor">
    <cofactor evidence="1">
        <name>FAD</name>
        <dbReference type="ChEBI" id="CHEBI:57692"/>
    </cofactor>
</comment>
<dbReference type="InterPro" id="IPR002938">
    <property type="entry name" value="FAD-bd"/>
</dbReference>
<dbReference type="GO" id="GO:0004502">
    <property type="term" value="F:kynurenine 3-monooxygenase activity"/>
    <property type="evidence" value="ECO:0007669"/>
    <property type="project" value="TreeGrafter"/>
</dbReference>
<dbReference type="Pfam" id="PF01494">
    <property type="entry name" value="FAD_binding_3"/>
    <property type="match status" value="2"/>
</dbReference>
<dbReference type="Gene3D" id="3.50.50.60">
    <property type="entry name" value="FAD/NAD(P)-binding domain"/>
    <property type="match status" value="2"/>
</dbReference>
<dbReference type="PANTHER" id="PTHR46028:SF2">
    <property type="entry name" value="KYNURENINE 3-MONOOXYGENASE"/>
    <property type="match status" value="1"/>
</dbReference>
<evidence type="ECO:0000256" key="7">
    <source>
        <dbReference type="SAM" id="MobiDB-lite"/>
    </source>
</evidence>
<feature type="compositionally biased region" description="Polar residues" evidence="7">
    <location>
        <begin position="1"/>
        <end position="28"/>
    </location>
</feature>
<keyword evidence="8" id="KW-0472">Membrane</keyword>
<dbReference type="PANTHER" id="PTHR46028">
    <property type="entry name" value="KYNURENINE 3-MONOOXYGENASE"/>
    <property type="match status" value="1"/>
</dbReference>
<feature type="region of interest" description="Disordered" evidence="7">
    <location>
        <begin position="1"/>
        <end position="31"/>
    </location>
</feature>
<dbReference type="AlphaFoldDB" id="A0A8J4BVE4"/>
<keyword evidence="5" id="KW-0560">Oxidoreductase</keyword>
<name>A0A8J4BVE4_9CHLO</name>
<evidence type="ECO:0000256" key="3">
    <source>
        <dbReference type="ARBA" id="ARBA00022827"/>
    </source>
</evidence>
<evidence type="ECO:0000256" key="4">
    <source>
        <dbReference type="ARBA" id="ARBA00022857"/>
    </source>
</evidence>
<evidence type="ECO:0000313" key="11">
    <source>
        <dbReference type="Proteomes" id="UP000747110"/>
    </source>
</evidence>
<evidence type="ECO:0000256" key="6">
    <source>
        <dbReference type="ARBA" id="ARBA00023033"/>
    </source>
</evidence>
<keyword evidence="8" id="KW-1133">Transmembrane helix</keyword>